<gene>
    <name evidence="1" type="ORF">CYFUS_009640</name>
</gene>
<dbReference type="EMBL" id="CP022098">
    <property type="protein sequence ID" value="ATB44158.1"/>
    <property type="molecule type" value="Genomic_DNA"/>
</dbReference>
<proteinExistence type="predicted"/>
<evidence type="ECO:0000313" key="1">
    <source>
        <dbReference type="EMBL" id="ATB44158.1"/>
    </source>
</evidence>
<reference evidence="1 2" key="1">
    <citation type="submission" date="2017-06" db="EMBL/GenBank/DDBJ databases">
        <title>Sequencing and comparative analysis of myxobacterial genomes.</title>
        <authorList>
            <person name="Rupp O."/>
            <person name="Goesmann A."/>
            <person name="Sogaard-Andersen L."/>
        </authorList>
    </citation>
    <scope>NUCLEOTIDE SEQUENCE [LARGE SCALE GENOMIC DNA]</scope>
    <source>
        <strain evidence="1 2">DSM 52655</strain>
    </source>
</reference>
<evidence type="ECO:0000313" key="2">
    <source>
        <dbReference type="Proteomes" id="UP000217257"/>
    </source>
</evidence>
<name>A0A250JKK5_9BACT</name>
<sequence>MNYFVITERQAVITASAFTLSMRSRWPVATLKEVRNPASSHVLEFSVPMLHGEVTGSLNREGCSIAFIGDLQDCADFTLWCRELLPPGEPATFCDESMTGSRDLTASTTLADIFRAFGH</sequence>
<accession>A0A250JKK5</accession>
<protein>
    <submittedName>
        <fullName evidence="1">Uncharacterized protein</fullName>
    </submittedName>
</protein>
<dbReference type="RefSeq" id="WP_157759093.1">
    <property type="nucleotide sequence ID" value="NZ_CP022098.1"/>
</dbReference>
<organism evidence="1 2">
    <name type="scientific">Cystobacter fuscus</name>
    <dbReference type="NCBI Taxonomy" id="43"/>
    <lineage>
        <taxon>Bacteria</taxon>
        <taxon>Pseudomonadati</taxon>
        <taxon>Myxococcota</taxon>
        <taxon>Myxococcia</taxon>
        <taxon>Myxococcales</taxon>
        <taxon>Cystobacterineae</taxon>
        <taxon>Archangiaceae</taxon>
        <taxon>Cystobacter</taxon>
    </lineage>
</organism>
<dbReference type="KEGG" id="cfus:CYFUS_009640"/>
<dbReference type="Proteomes" id="UP000217257">
    <property type="component" value="Chromosome"/>
</dbReference>
<dbReference type="AlphaFoldDB" id="A0A250JKK5"/>